<comment type="similarity">
    <text evidence="1">Belongs to the Gfa family.</text>
</comment>
<dbReference type="InterPro" id="IPR006913">
    <property type="entry name" value="CENP-V/GFA"/>
</dbReference>
<protein>
    <recommendedName>
        <fullName evidence="4">CENP-V/GFA domain-containing protein</fullName>
    </recommendedName>
</protein>
<dbReference type="Gene3D" id="3.90.1590.10">
    <property type="entry name" value="glutathione-dependent formaldehyde- activating enzyme (gfa)"/>
    <property type="match status" value="1"/>
</dbReference>
<feature type="domain" description="CENP-V/GFA" evidence="4">
    <location>
        <begin position="15"/>
        <end position="46"/>
    </location>
</feature>
<keyword evidence="3" id="KW-0862">Zinc</keyword>
<dbReference type="Proteomes" id="UP001265700">
    <property type="component" value="Unassembled WGS sequence"/>
</dbReference>
<evidence type="ECO:0000256" key="2">
    <source>
        <dbReference type="ARBA" id="ARBA00022723"/>
    </source>
</evidence>
<dbReference type="InterPro" id="IPR011057">
    <property type="entry name" value="Mss4-like_sf"/>
</dbReference>
<evidence type="ECO:0000313" key="6">
    <source>
        <dbReference type="Proteomes" id="UP001265700"/>
    </source>
</evidence>
<organism evidence="5 6">
    <name type="scientific">Hydrogenophaga palleronii</name>
    <dbReference type="NCBI Taxonomy" id="65655"/>
    <lineage>
        <taxon>Bacteria</taxon>
        <taxon>Pseudomonadati</taxon>
        <taxon>Pseudomonadota</taxon>
        <taxon>Betaproteobacteria</taxon>
        <taxon>Burkholderiales</taxon>
        <taxon>Comamonadaceae</taxon>
        <taxon>Hydrogenophaga</taxon>
    </lineage>
</organism>
<keyword evidence="6" id="KW-1185">Reference proteome</keyword>
<name>A0ABU1WNK8_9BURK</name>
<keyword evidence="2" id="KW-0479">Metal-binding</keyword>
<evidence type="ECO:0000259" key="4">
    <source>
        <dbReference type="Pfam" id="PF04828"/>
    </source>
</evidence>
<evidence type="ECO:0000313" key="5">
    <source>
        <dbReference type="EMBL" id="MDR7150794.1"/>
    </source>
</evidence>
<evidence type="ECO:0000256" key="1">
    <source>
        <dbReference type="ARBA" id="ARBA00005495"/>
    </source>
</evidence>
<dbReference type="RefSeq" id="WP_310316925.1">
    <property type="nucleotide sequence ID" value="NZ_JAVDWU010000005.1"/>
</dbReference>
<gene>
    <name evidence="5" type="ORF">J2W49_002757</name>
</gene>
<dbReference type="Pfam" id="PF04828">
    <property type="entry name" value="GFA"/>
    <property type="match status" value="1"/>
</dbReference>
<proteinExistence type="inferred from homology"/>
<evidence type="ECO:0000256" key="3">
    <source>
        <dbReference type="ARBA" id="ARBA00022833"/>
    </source>
</evidence>
<accession>A0ABU1WNK8</accession>
<comment type="caution">
    <text evidence="5">The sequence shown here is derived from an EMBL/GenBank/DDBJ whole genome shotgun (WGS) entry which is preliminary data.</text>
</comment>
<dbReference type="SUPFAM" id="SSF51316">
    <property type="entry name" value="Mss4-like"/>
    <property type="match status" value="1"/>
</dbReference>
<reference evidence="5 6" key="1">
    <citation type="submission" date="2023-07" db="EMBL/GenBank/DDBJ databases">
        <title>Sorghum-associated microbial communities from plants grown in Nebraska, USA.</title>
        <authorList>
            <person name="Schachtman D."/>
        </authorList>
    </citation>
    <scope>NUCLEOTIDE SEQUENCE [LARGE SCALE GENOMIC DNA]</scope>
    <source>
        <strain evidence="5 6">4249</strain>
    </source>
</reference>
<sequence length="188" mass="21052">MNLRHVDQKTRSVRLSCACGQVRLGVQGRPIISAECLCADCQRAGAQLQALPGAPALLDPRGATRFELYRKDRVACESGQDRLREHRLTTASKTRRVLAVCCNTPMFLEFSDGHWLSIYGHLWRAADLPALEIRTMTRSRPVGVVLPDDVPNPDTHNFTFYARLLAAWAAMRFRAPRIDFVQGGLHAK</sequence>
<dbReference type="EMBL" id="JAVDWU010000005">
    <property type="protein sequence ID" value="MDR7150794.1"/>
    <property type="molecule type" value="Genomic_DNA"/>
</dbReference>